<accession>A0A6J4NL70</accession>
<protein>
    <submittedName>
        <fullName evidence="1">Uncharacterized protein</fullName>
    </submittedName>
</protein>
<proteinExistence type="predicted"/>
<gene>
    <name evidence="1" type="ORF">AVDCRST_MAG60-1505</name>
</gene>
<dbReference type="AlphaFoldDB" id="A0A6J4NL70"/>
<organism evidence="1">
    <name type="scientific">uncultured Nocardioides sp</name>
    <dbReference type="NCBI Taxonomy" id="198441"/>
    <lineage>
        <taxon>Bacteria</taxon>
        <taxon>Bacillati</taxon>
        <taxon>Actinomycetota</taxon>
        <taxon>Actinomycetes</taxon>
        <taxon>Propionibacteriales</taxon>
        <taxon>Nocardioidaceae</taxon>
        <taxon>Nocardioides</taxon>
        <taxon>environmental samples</taxon>
    </lineage>
</organism>
<sequence length="51" mass="5672">MTLDVLVFVDRPTVNKLSPQPVTYKDQVTVTMQKVGDDWLIDNLLTSPAAP</sequence>
<name>A0A6J4NL70_9ACTN</name>
<dbReference type="EMBL" id="CADCUN010000163">
    <property type="protein sequence ID" value="CAA9390556.1"/>
    <property type="molecule type" value="Genomic_DNA"/>
</dbReference>
<evidence type="ECO:0000313" key="1">
    <source>
        <dbReference type="EMBL" id="CAA9390556.1"/>
    </source>
</evidence>
<reference evidence="1" key="1">
    <citation type="submission" date="2020-02" db="EMBL/GenBank/DDBJ databases">
        <authorList>
            <person name="Meier V. D."/>
        </authorList>
    </citation>
    <scope>NUCLEOTIDE SEQUENCE</scope>
    <source>
        <strain evidence="1">AVDCRST_MAG60</strain>
    </source>
</reference>